<name>A0A397I343_9GLOM</name>
<reference evidence="2 3" key="1">
    <citation type="submission" date="2018-08" db="EMBL/GenBank/DDBJ databases">
        <title>Genome and evolution of the arbuscular mycorrhizal fungus Diversispora epigaea (formerly Glomus versiforme) and its bacterial endosymbionts.</title>
        <authorList>
            <person name="Sun X."/>
            <person name="Fei Z."/>
            <person name="Harrison M."/>
        </authorList>
    </citation>
    <scope>NUCLEOTIDE SEQUENCE [LARGE SCALE GENOMIC DNA]</scope>
    <source>
        <strain evidence="2 3">IT104</strain>
    </source>
</reference>
<organism evidence="2 3">
    <name type="scientific">Diversispora epigaea</name>
    <dbReference type="NCBI Taxonomy" id="1348612"/>
    <lineage>
        <taxon>Eukaryota</taxon>
        <taxon>Fungi</taxon>
        <taxon>Fungi incertae sedis</taxon>
        <taxon>Mucoromycota</taxon>
        <taxon>Glomeromycotina</taxon>
        <taxon>Glomeromycetes</taxon>
        <taxon>Diversisporales</taxon>
        <taxon>Diversisporaceae</taxon>
        <taxon>Diversispora</taxon>
    </lineage>
</organism>
<gene>
    <name evidence="2" type="ORF">Glove_294g134</name>
</gene>
<keyword evidence="3" id="KW-1185">Reference proteome</keyword>
<sequence length="80" mass="9174">MSPPQETETIVNVTSETSMVLLKKSKKILNNLNQEQQKFYNELSDKSDKLKIVFLETISNAVSESVTEEKKKGSKYFMLN</sequence>
<evidence type="ECO:0000256" key="1">
    <source>
        <dbReference type="SAM" id="Coils"/>
    </source>
</evidence>
<dbReference type="EMBL" id="PQFF01000268">
    <property type="protein sequence ID" value="RHZ68658.1"/>
    <property type="molecule type" value="Genomic_DNA"/>
</dbReference>
<evidence type="ECO:0000313" key="3">
    <source>
        <dbReference type="Proteomes" id="UP000266861"/>
    </source>
</evidence>
<accession>A0A397I343</accession>
<keyword evidence="1" id="KW-0175">Coiled coil</keyword>
<protein>
    <submittedName>
        <fullName evidence="2">Uncharacterized protein</fullName>
    </submittedName>
</protein>
<dbReference type="AlphaFoldDB" id="A0A397I343"/>
<dbReference type="Proteomes" id="UP000266861">
    <property type="component" value="Unassembled WGS sequence"/>
</dbReference>
<proteinExistence type="predicted"/>
<comment type="caution">
    <text evidence="2">The sequence shown here is derived from an EMBL/GenBank/DDBJ whole genome shotgun (WGS) entry which is preliminary data.</text>
</comment>
<evidence type="ECO:0000313" key="2">
    <source>
        <dbReference type="EMBL" id="RHZ68658.1"/>
    </source>
</evidence>
<feature type="coiled-coil region" evidence="1">
    <location>
        <begin position="22"/>
        <end position="49"/>
    </location>
</feature>